<dbReference type="InterPro" id="IPR022002">
    <property type="entry name" value="ChsH2_Znr"/>
</dbReference>
<gene>
    <name evidence="2" type="ORF">GO014_07725</name>
</gene>
<proteinExistence type="predicted"/>
<comment type="caution">
    <text evidence="2">The sequence shown here is derived from an EMBL/GenBank/DDBJ whole genome shotgun (WGS) entry which is preliminary data.</text>
</comment>
<dbReference type="SUPFAM" id="SSF50249">
    <property type="entry name" value="Nucleic acid-binding proteins"/>
    <property type="match status" value="1"/>
</dbReference>
<sequence length="128" mass="14013">MKRQLTLEYAFEFGALEPYYSAVARGVALASVCEQCGYAAFPARILCPKCASSYVKWKPLLGRAQIVHRTTGAKHEFALVRFDGADTQTVVRLHTIPPHASHGWLIVPRDDLIGLWLGAAASDAGKED</sequence>
<evidence type="ECO:0000313" key="2">
    <source>
        <dbReference type="EMBL" id="MVS98905.1"/>
    </source>
</evidence>
<dbReference type="Proteomes" id="UP000438106">
    <property type="component" value="Unassembled WGS sequence"/>
</dbReference>
<evidence type="ECO:0000259" key="1">
    <source>
        <dbReference type="Pfam" id="PF12172"/>
    </source>
</evidence>
<dbReference type="InterPro" id="IPR012340">
    <property type="entry name" value="NA-bd_OB-fold"/>
</dbReference>
<keyword evidence="3" id="KW-1185">Reference proteome</keyword>
<dbReference type="EMBL" id="WQRF01000002">
    <property type="protein sequence ID" value="MVS98905.1"/>
    <property type="molecule type" value="Genomic_DNA"/>
</dbReference>
<reference evidence="2 3" key="1">
    <citation type="submission" date="2019-12" db="EMBL/GenBank/DDBJ databases">
        <title>Devosia maris sp. nov., isolated from the deep seawater.</title>
        <authorList>
            <person name="Liu Y."/>
        </authorList>
    </citation>
    <scope>NUCLEOTIDE SEQUENCE [LARGE SCALE GENOMIC DNA]</scope>
    <source>
        <strain evidence="2 3">L53-10-65</strain>
    </source>
</reference>
<dbReference type="Gene3D" id="6.10.30.10">
    <property type="match status" value="1"/>
</dbReference>
<evidence type="ECO:0000313" key="3">
    <source>
        <dbReference type="Proteomes" id="UP000438106"/>
    </source>
</evidence>
<organism evidence="2 3">
    <name type="scientific">Devosia marina</name>
    <dbReference type="NCBI Taxonomy" id="2683198"/>
    <lineage>
        <taxon>Bacteria</taxon>
        <taxon>Pseudomonadati</taxon>
        <taxon>Pseudomonadota</taxon>
        <taxon>Alphaproteobacteria</taxon>
        <taxon>Hyphomicrobiales</taxon>
        <taxon>Devosiaceae</taxon>
        <taxon>Devosia</taxon>
    </lineage>
</organism>
<name>A0A7X3FQT8_9HYPH</name>
<accession>A0A7X3FQT8</accession>
<dbReference type="RefSeq" id="WP_157289861.1">
    <property type="nucleotide sequence ID" value="NZ_WQRF01000002.1"/>
</dbReference>
<dbReference type="AlphaFoldDB" id="A0A7X3FQT8"/>
<feature type="domain" description="ChsH2 rubredoxin-like zinc ribbon" evidence="1">
    <location>
        <begin position="29"/>
        <end position="52"/>
    </location>
</feature>
<dbReference type="Pfam" id="PF12172">
    <property type="entry name" value="zf-ChsH2"/>
    <property type="match status" value="1"/>
</dbReference>
<protein>
    <recommendedName>
        <fullName evidence="1">ChsH2 rubredoxin-like zinc ribbon domain-containing protein</fullName>
    </recommendedName>
</protein>